<dbReference type="RefSeq" id="WP_147080108.1">
    <property type="nucleotide sequence ID" value="NZ_BJZT01000032.1"/>
</dbReference>
<sequence length="296" mass="31309">MADLSDVVDAIAALLGSALYPDGADRASAIDADVYIVKGWPLPADLDRVVAGVKTGEARGVYVSVFPPPNLERVTTRALPQWLRVSPPAQTLSVATTETTLTIGGTVAVPQTVSVSVRDRGFAYAVQAADTPATIATALAAFIVAADIPATAAGAVVTIPTAYRLTARVGSVQRLAKEVERSQRAIMTTIWAPSPDLRKAAGRIVRSRLADTSDLAGCHNRFLPLCDGSAAWISYDHTTDVDNEQKAGIYRRDISHWFEFGEYLTVDATEVLIASAGRPAIIPPALPTDPTTFVLG</sequence>
<dbReference type="EMBL" id="BJZT01000032">
    <property type="protein sequence ID" value="GEP00649.1"/>
    <property type="molecule type" value="Genomic_DNA"/>
</dbReference>
<protein>
    <submittedName>
        <fullName evidence="1">Uncharacterized protein</fullName>
    </submittedName>
</protein>
<comment type="caution">
    <text evidence="1">The sequence shown here is derived from an EMBL/GenBank/DDBJ whole genome shotgun (WGS) entry which is preliminary data.</text>
</comment>
<name>A0A512ISN5_9HYPH</name>
<dbReference type="AlphaFoldDB" id="A0A512ISN5"/>
<gene>
    <name evidence="1" type="ORF">MHA02_30360</name>
</gene>
<proteinExistence type="predicted"/>
<evidence type="ECO:0000313" key="1">
    <source>
        <dbReference type="EMBL" id="GEP00649.1"/>
    </source>
</evidence>
<dbReference type="Proteomes" id="UP000321258">
    <property type="component" value="Unassembled WGS sequence"/>
</dbReference>
<accession>A0A512ISN5</accession>
<keyword evidence="2" id="KW-1185">Reference proteome</keyword>
<dbReference type="OrthoDB" id="7283651at2"/>
<reference evidence="1 2" key="1">
    <citation type="submission" date="2019-07" db="EMBL/GenBank/DDBJ databases">
        <title>Whole genome shotgun sequence of Methylobacterium haplocladii NBRC 107714.</title>
        <authorList>
            <person name="Hosoyama A."/>
            <person name="Uohara A."/>
            <person name="Ohji S."/>
            <person name="Ichikawa N."/>
        </authorList>
    </citation>
    <scope>NUCLEOTIDE SEQUENCE [LARGE SCALE GENOMIC DNA]</scope>
    <source>
        <strain evidence="1 2">NBRC 107714</strain>
    </source>
</reference>
<organism evidence="1 2">
    <name type="scientific">Methylobacterium haplocladii</name>
    <dbReference type="NCBI Taxonomy" id="1176176"/>
    <lineage>
        <taxon>Bacteria</taxon>
        <taxon>Pseudomonadati</taxon>
        <taxon>Pseudomonadota</taxon>
        <taxon>Alphaproteobacteria</taxon>
        <taxon>Hyphomicrobiales</taxon>
        <taxon>Methylobacteriaceae</taxon>
        <taxon>Methylobacterium</taxon>
    </lineage>
</organism>
<evidence type="ECO:0000313" key="2">
    <source>
        <dbReference type="Proteomes" id="UP000321258"/>
    </source>
</evidence>